<protein>
    <submittedName>
        <fullName evidence="1">Uncharacterized protein</fullName>
    </submittedName>
</protein>
<sequence>MRINSRRCRTFKYKVTTPTSCAVDLDPSAVGRNELFFDCLVVTVDVERGDVALGAKATHVIRRIVAESAAAYVVIRGSAQLVSPAEQFDDLTSWDMLSQLADVLDVLTLLAERLEEYGERVHLVPFGWKYRAQLDPLEPERDEDDIHLALRLAPSQ</sequence>
<gene>
    <name evidence="1" type="ORF">HLB23_25750</name>
</gene>
<dbReference type="Proteomes" id="UP000586827">
    <property type="component" value="Unassembled WGS sequence"/>
</dbReference>
<evidence type="ECO:0000313" key="2">
    <source>
        <dbReference type="Proteomes" id="UP000586827"/>
    </source>
</evidence>
<proteinExistence type="predicted"/>
<dbReference type="RefSeq" id="WP_157553381.1">
    <property type="nucleotide sequence ID" value="NZ_JABELX010000009.1"/>
</dbReference>
<dbReference type="InterPro" id="IPR023509">
    <property type="entry name" value="DTD-like_sf"/>
</dbReference>
<dbReference type="EMBL" id="JABELX010000009">
    <property type="protein sequence ID" value="NNH73220.1"/>
    <property type="molecule type" value="Genomic_DNA"/>
</dbReference>
<organism evidence="1 2">
    <name type="scientific">Nocardia uniformis</name>
    <dbReference type="NCBI Taxonomy" id="53432"/>
    <lineage>
        <taxon>Bacteria</taxon>
        <taxon>Bacillati</taxon>
        <taxon>Actinomycetota</taxon>
        <taxon>Actinomycetes</taxon>
        <taxon>Mycobacteriales</taxon>
        <taxon>Nocardiaceae</taxon>
        <taxon>Nocardia</taxon>
    </lineage>
</organism>
<comment type="caution">
    <text evidence="1">The sequence shown here is derived from an EMBL/GenBank/DDBJ whole genome shotgun (WGS) entry which is preliminary data.</text>
</comment>
<keyword evidence="2" id="KW-1185">Reference proteome</keyword>
<reference evidence="1 2" key="1">
    <citation type="submission" date="2020-05" db="EMBL/GenBank/DDBJ databases">
        <title>MicrobeNet Type strains.</title>
        <authorList>
            <person name="Nicholson A.C."/>
        </authorList>
    </citation>
    <scope>NUCLEOTIDE SEQUENCE [LARGE SCALE GENOMIC DNA]</scope>
    <source>
        <strain evidence="1 2">JCM 3224</strain>
    </source>
</reference>
<evidence type="ECO:0000313" key="1">
    <source>
        <dbReference type="EMBL" id="NNH73220.1"/>
    </source>
</evidence>
<dbReference type="AlphaFoldDB" id="A0A849CA30"/>
<dbReference type="Gene3D" id="3.50.80.10">
    <property type="entry name" value="D-tyrosyl-tRNA(Tyr) deacylase"/>
    <property type="match status" value="1"/>
</dbReference>
<name>A0A849CA30_9NOCA</name>
<accession>A0A849CA30</accession>